<dbReference type="Pfam" id="PF01154">
    <property type="entry name" value="HMG_CoA_synt_N"/>
    <property type="match status" value="1"/>
</dbReference>
<evidence type="ECO:0000256" key="1">
    <source>
        <dbReference type="ARBA" id="ARBA00007061"/>
    </source>
</evidence>
<feature type="domain" description="Hydroxymethylglutaryl-coenzyme A synthase C-terminal" evidence="4">
    <location>
        <begin position="179"/>
        <end position="252"/>
    </location>
</feature>
<dbReference type="RefSeq" id="WP_086781878.1">
    <property type="nucleotide sequence ID" value="NZ_JAGIOO010000001.1"/>
</dbReference>
<reference evidence="5 6" key="1">
    <citation type="submission" date="2021-03" db="EMBL/GenBank/DDBJ databases">
        <title>Sequencing the genomes of 1000 actinobacteria strains.</title>
        <authorList>
            <person name="Klenk H.-P."/>
        </authorList>
    </citation>
    <scope>NUCLEOTIDE SEQUENCE [LARGE SCALE GENOMIC DNA]</scope>
    <source>
        <strain evidence="5 6">DSM 44580</strain>
    </source>
</reference>
<dbReference type="Proteomes" id="UP001519363">
    <property type="component" value="Unassembled WGS sequence"/>
</dbReference>
<dbReference type="InterPro" id="IPR013528">
    <property type="entry name" value="HMG_CoA_synth_N"/>
</dbReference>
<organism evidence="5 6">
    <name type="scientific">Crossiella equi</name>
    <dbReference type="NCBI Taxonomy" id="130796"/>
    <lineage>
        <taxon>Bacteria</taxon>
        <taxon>Bacillati</taxon>
        <taxon>Actinomycetota</taxon>
        <taxon>Actinomycetes</taxon>
        <taxon>Pseudonocardiales</taxon>
        <taxon>Pseudonocardiaceae</taxon>
        <taxon>Crossiella</taxon>
    </lineage>
</organism>
<keyword evidence="5" id="KW-0012">Acyltransferase</keyword>
<keyword evidence="6" id="KW-1185">Reference proteome</keyword>
<evidence type="ECO:0000259" key="3">
    <source>
        <dbReference type="Pfam" id="PF01154"/>
    </source>
</evidence>
<gene>
    <name evidence="5" type="ORF">JOF53_007427</name>
</gene>
<dbReference type="CDD" id="cd00827">
    <property type="entry name" value="init_cond_enzymes"/>
    <property type="match status" value="1"/>
</dbReference>
<feature type="domain" description="Hydroxymethylglutaryl-coenzyme A synthase N-terminal" evidence="3">
    <location>
        <begin position="7"/>
        <end position="168"/>
    </location>
</feature>
<dbReference type="PANTHER" id="PTHR43323:SF2">
    <property type="entry name" value="HYDROXYMETHYLGLUTARYL-COA SYNTHASE"/>
    <property type="match status" value="1"/>
</dbReference>
<dbReference type="Pfam" id="PF08540">
    <property type="entry name" value="HMG_CoA_synt_C"/>
    <property type="match status" value="2"/>
</dbReference>
<dbReference type="Gene3D" id="3.40.47.10">
    <property type="match status" value="2"/>
</dbReference>
<name>A0ABS5AS82_9PSEU</name>
<evidence type="ECO:0000313" key="6">
    <source>
        <dbReference type="Proteomes" id="UP001519363"/>
    </source>
</evidence>
<dbReference type="InterPro" id="IPR011554">
    <property type="entry name" value="HMG_CoA_synthase_prok"/>
</dbReference>
<evidence type="ECO:0000259" key="4">
    <source>
        <dbReference type="Pfam" id="PF08540"/>
    </source>
</evidence>
<dbReference type="GO" id="GO:0004421">
    <property type="term" value="F:hydroxymethylglutaryl-CoA synthase activity"/>
    <property type="evidence" value="ECO:0007669"/>
    <property type="project" value="UniProtKB-EC"/>
</dbReference>
<evidence type="ECO:0000313" key="5">
    <source>
        <dbReference type="EMBL" id="MBP2478555.1"/>
    </source>
</evidence>
<dbReference type="PANTHER" id="PTHR43323">
    <property type="entry name" value="3-HYDROXY-3-METHYLGLUTARYL COENZYME A SYNTHASE"/>
    <property type="match status" value="1"/>
</dbReference>
<feature type="domain" description="Hydroxymethylglutaryl-coenzyme A synthase C-terminal" evidence="4">
    <location>
        <begin position="271"/>
        <end position="324"/>
    </location>
</feature>
<comment type="similarity">
    <text evidence="1">Belongs to the thiolase-like superfamily. HMG-CoA synthase family.</text>
</comment>
<dbReference type="SUPFAM" id="SSF53901">
    <property type="entry name" value="Thiolase-like"/>
    <property type="match status" value="2"/>
</dbReference>
<comment type="caution">
    <text evidence="5">The sequence shown here is derived from an EMBL/GenBank/DDBJ whole genome shotgun (WGS) entry which is preliminary data.</text>
</comment>
<proteinExistence type="inferred from homology"/>
<sequence>MSTNPPIGIHDLSVATTEYVLPHATLAEHTGVDIGKYHIGIGQRSMSIAAPDEDIVTMAATAAAPILERWGTDRIRTVLLATETSIDQSKAAGIYVHSLLNLPSSTRVVELKQACYAGTAGLQFAAALVQRDPSQQVLVIATDVSRYDLDSPGEATQGAAAAAMLVGAHPTLLRIEPASGLHTSDVMDFWRPNYRSTALVNGQESIAAYLQALEGTWKDYTEQGGRPLEDFHAFCYHQPFTKMAHKAHKHLLASTGHEVDEAAVKAMLGLTTAYNEVVGNSYTASMYVALASLLDHAEDLTDAPIGFASYGSGCVAEFFGGTVVPGYREHLRTEGHRTAIARRRPVDHATYRSLHQHSLPQDGGDHLNPARTTGPFRFAGVSGHKRLYEPR</sequence>
<dbReference type="EMBL" id="JAGIOO010000001">
    <property type="protein sequence ID" value="MBP2478555.1"/>
    <property type="molecule type" value="Genomic_DNA"/>
</dbReference>
<accession>A0ABS5AS82</accession>
<keyword evidence="2 5" id="KW-0808">Transferase</keyword>
<dbReference type="InterPro" id="IPR013746">
    <property type="entry name" value="HMG_CoA_synt_C_dom"/>
</dbReference>
<protein>
    <submittedName>
        <fullName evidence="5">Hydroxymethylglutaryl-CoA synthase</fullName>
        <ecNumber evidence="5">2.3.3.10</ecNumber>
    </submittedName>
</protein>
<evidence type="ECO:0000256" key="2">
    <source>
        <dbReference type="ARBA" id="ARBA00022679"/>
    </source>
</evidence>
<dbReference type="EC" id="2.3.3.10" evidence="5"/>
<dbReference type="NCBIfam" id="TIGR01835">
    <property type="entry name" value="HMG-CoA-S_prok"/>
    <property type="match status" value="1"/>
</dbReference>
<dbReference type="InterPro" id="IPR016039">
    <property type="entry name" value="Thiolase-like"/>
</dbReference>